<dbReference type="Pfam" id="PF13456">
    <property type="entry name" value="RVT_3"/>
    <property type="match status" value="1"/>
</dbReference>
<feature type="compositionally biased region" description="Basic residues" evidence="1">
    <location>
        <begin position="555"/>
        <end position="564"/>
    </location>
</feature>
<feature type="domain" description="Reverse transcriptase" evidence="2">
    <location>
        <begin position="1219"/>
        <end position="1500"/>
    </location>
</feature>
<dbReference type="Pfam" id="PF00078">
    <property type="entry name" value="RVT_1"/>
    <property type="match status" value="1"/>
</dbReference>
<dbReference type="InterPro" id="IPR012337">
    <property type="entry name" value="RNaseH-like_sf"/>
</dbReference>
<protein>
    <recommendedName>
        <fullName evidence="2">Reverse transcriptase domain-containing protein</fullName>
    </recommendedName>
</protein>
<dbReference type="InterPro" id="IPR026960">
    <property type="entry name" value="RVT-Znf"/>
</dbReference>
<dbReference type="Pfam" id="PF14111">
    <property type="entry name" value="DUF4283"/>
    <property type="match status" value="1"/>
</dbReference>
<evidence type="ECO:0000259" key="2">
    <source>
        <dbReference type="PROSITE" id="PS50878"/>
    </source>
</evidence>
<dbReference type="GO" id="GO:0004523">
    <property type="term" value="F:RNA-DNA hybrid ribonuclease activity"/>
    <property type="evidence" value="ECO:0007669"/>
    <property type="project" value="InterPro"/>
</dbReference>
<dbReference type="SUPFAM" id="SSF56672">
    <property type="entry name" value="DNA/RNA polymerases"/>
    <property type="match status" value="1"/>
</dbReference>
<feature type="compositionally biased region" description="Polar residues" evidence="1">
    <location>
        <begin position="478"/>
        <end position="492"/>
    </location>
</feature>
<feature type="region of interest" description="Disordered" evidence="1">
    <location>
        <begin position="142"/>
        <end position="197"/>
    </location>
</feature>
<dbReference type="PROSITE" id="PS50878">
    <property type="entry name" value="RT_POL"/>
    <property type="match status" value="1"/>
</dbReference>
<dbReference type="SUPFAM" id="SSF56219">
    <property type="entry name" value="DNase I-like"/>
    <property type="match status" value="1"/>
</dbReference>
<feature type="compositionally biased region" description="Pro residues" evidence="1">
    <location>
        <begin position="69"/>
        <end position="86"/>
    </location>
</feature>
<feature type="compositionally biased region" description="Polar residues" evidence="1">
    <location>
        <begin position="580"/>
        <end position="596"/>
    </location>
</feature>
<dbReference type="InterPro" id="IPR043502">
    <property type="entry name" value="DNA/RNA_pol_sf"/>
</dbReference>
<dbReference type="CDD" id="cd06222">
    <property type="entry name" value="RNase_H_like"/>
    <property type="match status" value="1"/>
</dbReference>
<reference evidence="3" key="1">
    <citation type="submission" date="2018-02" db="EMBL/GenBank/DDBJ databases">
        <authorList>
            <person name="Cohen D.B."/>
            <person name="Kent A.D."/>
        </authorList>
    </citation>
    <scope>NUCLEOTIDE SEQUENCE</scope>
</reference>
<dbReference type="InterPro" id="IPR025558">
    <property type="entry name" value="DUF4283"/>
</dbReference>
<feature type="region of interest" description="Disordered" evidence="1">
    <location>
        <begin position="676"/>
        <end position="752"/>
    </location>
</feature>
<dbReference type="InterPro" id="IPR000477">
    <property type="entry name" value="RT_dom"/>
</dbReference>
<dbReference type="InterPro" id="IPR002156">
    <property type="entry name" value="RNaseH_domain"/>
</dbReference>
<feature type="compositionally biased region" description="Polar residues" evidence="1">
    <location>
        <begin position="685"/>
        <end position="709"/>
    </location>
</feature>
<dbReference type="SUPFAM" id="SSF53098">
    <property type="entry name" value="Ribonuclease H-like"/>
    <property type="match status" value="1"/>
</dbReference>
<feature type="compositionally biased region" description="Basic and acidic residues" evidence="1">
    <location>
        <begin position="459"/>
        <end position="477"/>
    </location>
</feature>
<dbReference type="Gene3D" id="3.60.10.10">
    <property type="entry name" value="Endonuclease/exonuclease/phosphatase"/>
    <property type="match status" value="1"/>
</dbReference>
<feature type="compositionally biased region" description="Low complexity" evidence="1">
    <location>
        <begin position="57"/>
        <end position="68"/>
    </location>
</feature>
<organism evidence="3">
    <name type="scientific">Fagus sylvatica</name>
    <name type="common">Beechnut</name>
    <dbReference type="NCBI Taxonomy" id="28930"/>
    <lineage>
        <taxon>Eukaryota</taxon>
        <taxon>Viridiplantae</taxon>
        <taxon>Streptophyta</taxon>
        <taxon>Embryophyta</taxon>
        <taxon>Tracheophyta</taxon>
        <taxon>Spermatophyta</taxon>
        <taxon>Magnoliopsida</taxon>
        <taxon>eudicotyledons</taxon>
        <taxon>Gunneridae</taxon>
        <taxon>Pentapetalae</taxon>
        <taxon>rosids</taxon>
        <taxon>fabids</taxon>
        <taxon>Fagales</taxon>
        <taxon>Fagaceae</taxon>
        <taxon>Fagus</taxon>
    </lineage>
</organism>
<dbReference type="EMBL" id="OIVN01002651">
    <property type="protein sequence ID" value="SPD05355.1"/>
    <property type="molecule type" value="Genomic_DNA"/>
</dbReference>
<feature type="compositionally biased region" description="Basic and acidic residues" evidence="1">
    <location>
        <begin position="608"/>
        <end position="620"/>
    </location>
</feature>
<dbReference type="InterPro" id="IPR036691">
    <property type="entry name" value="Endo/exonu/phosph_ase_sf"/>
</dbReference>
<dbReference type="CDD" id="cd01650">
    <property type="entry name" value="RT_nLTR_like"/>
    <property type="match status" value="1"/>
</dbReference>
<proteinExistence type="predicted"/>
<feature type="compositionally biased region" description="Basic and acidic residues" evidence="1">
    <location>
        <begin position="720"/>
        <end position="741"/>
    </location>
</feature>
<dbReference type="InterPro" id="IPR044730">
    <property type="entry name" value="RNase_H-like_dom_plant"/>
</dbReference>
<dbReference type="InterPro" id="IPR005135">
    <property type="entry name" value="Endo/exonuclease/phosphatase"/>
</dbReference>
<evidence type="ECO:0000313" key="3">
    <source>
        <dbReference type="EMBL" id="SPD05355.1"/>
    </source>
</evidence>
<feature type="compositionally biased region" description="Basic and acidic residues" evidence="1">
    <location>
        <begin position="145"/>
        <end position="163"/>
    </location>
</feature>
<feature type="region of interest" description="Disordered" evidence="1">
    <location>
        <begin position="46"/>
        <end position="119"/>
    </location>
</feature>
<dbReference type="Gene3D" id="3.30.420.10">
    <property type="entry name" value="Ribonuclease H-like superfamily/Ribonuclease H"/>
    <property type="match status" value="1"/>
</dbReference>
<dbReference type="PANTHER" id="PTHR33116">
    <property type="entry name" value="REVERSE TRANSCRIPTASE ZINC-BINDING DOMAIN-CONTAINING PROTEIN-RELATED-RELATED"/>
    <property type="match status" value="1"/>
</dbReference>
<dbReference type="PANTHER" id="PTHR33116:SF70">
    <property type="entry name" value="NON-LTR RETROELEMENT REVERSE TRANSCRIPTASE-LIKE PROTEIN"/>
    <property type="match status" value="1"/>
</dbReference>
<accession>A0A2N9H0F6</accession>
<dbReference type="GO" id="GO:0003676">
    <property type="term" value="F:nucleic acid binding"/>
    <property type="evidence" value="ECO:0007669"/>
    <property type="project" value="InterPro"/>
</dbReference>
<sequence length="2110" mass="235516">MKAKLKECHKQNNDHTKLRGLFGTRHIPPLPFLSFSSSVLPSLIGAGAQPRNGTACSSPTRTPSSLPSPSSPPLSLPRSPPYPAPAPEAASRGSPSKLPRQRRRQLPRSPSKLPGRCGLGAVGLTRWSRSHGKMNLAGEVAVKWPRGERERQRSSGGEREKTGEMNLVGPATTSSEEAAELQRSTKKVKENPPLSTSSYKQKLIGEIPGAYSQAFDLEKSSFTHESTLDENAEDVPIQETIDGIANVHLSMEVKIKIRAKWANSLIIKVFGRTVGFHFLHSRIMSMWKPSGRLDCVDLGHDFFLIRFGLVEDFDKVLRGGPWFIGNHYLSIRSWEPNFKPSVAVCSSVAVWARLPELPIEYYEANVLRHIGNAIGPVLRVDTQTASEARGRYARGLTLCASPVVGWDIERNTVPILSGRPFLQWWRRPISVAEHSKDLAGKYLEDYGPWSLVQHKKVGRKSDSRRHTSPSQDKKDTTFHSGFTGNDKQQYAKDTSIHSCDAMQGPRVSEGKRKLENQPPVAGGTVCPTGSQLIEPIFAFNADDSSSGKRSSSTKGKGRTPRHGPSRAAPMGNLPQRKDYGSSSNNDGAHQSHTNSHIGMVRPGTNDGMEEHLSSHKREPVSRNSPILRPGLASVDKPLVGVHDGSPCPKKSSDFSVEDATINITGANLVRIKPLGGTSRKEDVGRSTNSSLLPGQPSSEEVTPSLSSKPPFQPHGMSEGDEPRHHGAHGDVDEGGRSHQEVSEGDGMEGALNPNFRRSITDLINCHSPSLLIVTETRVGGARAKEITDSLPFDGAMHTDTIGYAGGIWLLWNSDVVDVSILAATEQEIHAVIKVRSSNFSWLMSSIYASPRFRERKILWENLIHVASLHNLPWLLAGDFNEVLSSEEKFGGLPIKLRRSELFHSCLNDCGMIDLGFHGPRFTWSNLRNVGNLIQERLDRGFANASWRDAFPEASVHHLTRTHSDHCPVLICLEKPPCLALPKPFIFQPVWLSHPSFPELVSHSWDLVLSLDMNIANFISAVAEWNREVFGNILWKKKNLIARLRGIQISLSTRPNTFLVNMERSLRSDYLVVLQQEEEFWSCKSRYNWLIQGDRNTAFFHLSTLVRRKRNRIFSLKDDMGNWIHLEAEIAHLVRQGFISLFCTSKGSAPRRHWDIPSWNASITDEESTILANPVSAEEVKTALWSMKPFKAPGPDGLHAGFFQRSWDTVGETVIKEVCEIFATGIMPNNLNQTLITLIPKCTGADCLSKFRPIGLCNTIYKVVTKIIVLRLRPLLRNLISPLQTAFVPGRKGLDNMIIVQELVHSLSLKKGKVGYVAIKIDLEKAYDRLEWHFIRDLLHLFKVPDFLAKVVMSCVSSSSISVLLNGGKLDSFLPTRGIRQGDPLSPYIFIMCMEFLSFLIHQSCGENLWNPVKASRNGPSFSHLFFADDLLLFAKADHKNCQSIKDVLDTFCELSGQKVNLHKSKAYFSPNVNTGLRSDLCSVLGIDSTPNLGRYLGVPIKHPGSSTHDFDFVVERVQNKLAGWKANLLSMAGRVVLTQAVSSAIPSYVMQGAVLPGITLKALDRINRNFIWGTTEVKRKTHLVSWRKLACHKFEGGLGVMAAKPKNLALAAKLCWRFRSNPHELWAQVLKCKYLSGPSPRKHALSRTWTTICRGDNICTLGSRWIPGTNSAINFWFDKWLTQGPIRSLIHGPFSFGEDSFCITNIYQDGTWHFHRLSFVLPDHVVLSIKALAVRQSTVGVNSLVWCSSSNGDFDSKNAYSLALNEKKNFSPFLGHWIWKLKTLPKIQFMLWKCFHRSLPVKDVLFCRNIVESPVCDICHEESETILHVLRDCSISRRFWIETGISSRSSLFFDSECLDWLKTNACNHTKLTDKPFTWSNFFLFGIWHLWFQRNKSIFQHINPNPTLHCFVEKLVIEFSYCVLGGFVDRISGHIQIRWEKPASNWSKLNSDGSFVHNTGIAGGGGLIRNSDGDWIMGYARNIGATSSEAAELWALRDGLTLCHQLQLTAVEVELDAKLIVNAITNNSCCHSALSPLIDDCRKLLSQLPQAKVLHCYREANFCADALAKMGTSLEQDFILYPLPPTHVNLMLDKDILGLFCNRLCNSLPNI</sequence>
<feature type="compositionally biased region" description="Low complexity" evidence="1">
    <location>
        <begin position="87"/>
        <end position="98"/>
    </location>
</feature>
<feature type="region of interest" description="Disordered" evidence="1">
    <location>
        <begin position="455"/>
        <end position="625"/>
    </location>
</feature>
<gene>
    <name evidence="3" type="ORF">FSB_LOCUS33237</name>
</gene>
<dbReference type="InterPro" id="IPR036397">
    <property type="entry name" value="RNaseH_sf"/>
</dbReference>
<evidence type="ECO:0000256" key="1">
    <source>
        <dbReference type="SAM" id="MobiDB-lite"/>
    </source>
</evidence>
<dbReference type="Pfam" id="PF03372">
    <property type="entry name" value="Exo_endo_phos"/>
    <property type="match status" value="1"/>
</dbReference>
<dbReference type="Pfam" id="PF13966">
    <property type="entry name" value="zf-RVT"/>
    <property type="match status" value="1"/>
</dbReference>
<name>A0A2N9H0F6_FAGSY</name>